<evidence type="ECO:0000256" key="1">
    <source>
        <dbReference type="SAM" id="MobiDB-lite"/>
    </source>
</evidence>
<evidence type="ECO:0000313" key="3">
    <source>
        <dbReference type="EMBL" id="CAK9157883.1"/>
    </source>
</evidence>
<feature type="region of interest" description="Disordered" evidence="1">
    <location>
        <begin position="1"/>
        <end position="33"/>
    </location>
</feature>
<gene>
    <name evidence="3" type="ORF">ILEXP_LOCUS26453</name>
    <name evidence="2" type="ORF">ILEXP_LOCUS9209</name>
</gene>
<evidence type="ECO:0000313" key="2">
    <source>
        <dbReference type="EMBL" id="CAK9141616.1"/>
    </source>
</evidence>
<organism evidence="2 4">
    <name type="scientific">Ilex paraguariensis</name>
    <name type="common">yerba mate</name>
    <dbReference type="NCBI Taxonomy" id="185542"/>
    <lineage>
        <taxon>Eukaryota</taxon>
        <taxon>Viridiplantae</taxon>
        <taxon>Streptophyta</taxon>
        <taxon>Embryophyta</taxon>
        <taxon>Tracheophyta</taxon>
        <taxon>Spermatophyta</taxon>
        <taxon>Magnoliopsida</taxon>
        <taxon>eudicotyledons</taxon>
        <taxon>Gunneridae</taxon>
        <taxon>Pentapetalae</taxon>
        <taxon>asterids</taxon>
        <taxon>campanulids</taxon>
        <taxon>Aquifoliales</taxon>
        <taxon>Aquifoliaceae</taxon>
        <taxon>Ilex</taxon>
    </lineage>
</organism>
<name>A0ABC8R9E4_9AQUA</name>
<dbReference type="AlphaFoldDB" id="A0ABC8R9E4"/>
<evidence type="ECO:0000313" key="4">
    <source>
        <dbReference type="Proteomes" id="UP001642360"/>
    </source>
</evidence>
<dbReference type="Proteomes" id="UP001642360">
    <property type="component" value="Unassembled WGS sequence"/>
</dbReference>
<accession>A0ABC8R9E4</accession>
<keyword evidence="4" id="KW-1185">Reference proteome</keyword>
<feature type="non-terminal residue" evidence="2">
    <location>
        <position position="68"/>
    </location>
</feature>
<protein>
    <submittedName>
        <fullName evidence="2">Uncharacterized protein</fullName>
    </submittedName>
</protein>
<sequence length="68" mass="7638">MEEKPDLPAAKVDVTSSSEQQKQQGKEKAWHSYISEDLPRTFHESADSAIRSARSLQNNSSTHLRGLQ</sequence>
<dbReference type="EMBL" id="CAUOFW020001158">
    <property type="protein sequence ID" value="CAK9141616.1"/>
    <property type="molecule type" value="Genomic_DNA"/>
</dbReference>
<dbReference type="EMBL" id="CAUOFW020003072">
    <property type="protein sequence ID" value="CAK9157883.1"/>
    <property type="molecule type" value="Genomic_DNA"/>
</dbReference>
<proteinExistence type="predicted"/>
<comment type="caution">
    <text evidence="2">The sequence shown here is derived from an EMBL/GenBank/DDBJ whole genome shotgun (WGS) entry which is preliminary data.</text>
</comment>
<reference evidence="2 4" key="1">
    <citation type="submission" date="2024-02" db="EMBL/GenBank/DDBJ databases">
        <authorList>
            <person name="Vignale AGUSTIN F."/>
            <person name="Sosa J E."/>
            <person name="Modenutti C."/>
        </authorList>
    </citation>
    <scope>NUCLEOTIDE SEQUENCE [LARGE SCALE GENOMIC DNA]</scope>
</reference>